<feature type="transmembrane region" description="Helical" evidence="8">
    <location>
        <begin position="258"/>
        <end position="274"/>
    </location>
</feature>
<feature type="transmembrane region" description="Helical" evidence="8">
    <location>
        <begin position="286"/>
        <end position="306"/>
    </location>
</feature>
<keyword evidence="3" id="KW-0328">Glycosyltransferase</keyword>
<dbReference type="GO" id="GO:0016763">
    <property type="term" value="F:pentosyltransferase activity"/>
    <property type="evidence" value="ECO:0007669"/>
    <property type="project" value="TreeGrafter"/>
</dbReference>
<gene>
    <name evidence="9" type="ORF">EA71_03085</name>
</gene>
<evidence type="ECO:0000256" key="5">
    <source>
        <dbReference type="ARBA" id="ARBA00022692"/>
    </source>
</evidence>
<dbReference type="GO" id="GO:0005886">
    <property type="term" value="C:plasma membrane"/>
    <property type="evidence" value="ECO:0007669"/>
    <property type="project" value="UniProtKB-SubCell"/>
</dbReference>
<evidence type="ECO:0000256" key="6">
    <source>
        <dbReference type="ARBA" id="ARBA00022989"/>
    </source>
</evidence>
<feature type="transmembrane region" description="Helical" evidence="8">
    <location>
        <begin position="12"/>
        <end position="31"/>
    </location>
</feature>
<dbReference type="GO" id="GO:0009103">
    <property type="term" value="P:lipopolysaccharide biosynthetic process"/>
    <property type="evidence" value="ECO:0007669"/>
    <property type="project" value="UniProtKB-ARBA"/>
</dbReference>
<feature type="transmembrane region" description="Helical" evidence="8">
    <location>
        <begin position="490"/>
        <end position="507"/>
    </location>
</feature>
<accession>A0A367C9W3</accession>
<feature type="transmembrane region" description="Helical" evidence="8">
    <location>
        <begin position="154"/>
        <end position="174"/>
    </location>
</feature>
<proteinExistence type="predicted"/>
<feature type="transmembrane region" description="Helical" evidence="8">
    <location>
        <begin position="467"/>
        <end position="484"/>
    </location>
</feature>
<keyword evidence="5 8" id="KW-0812">Transmembrane</keyword>
<comment type="caution">
    <text evidence="9">The sequence shown here is derived from an EMBL/GenBank/DDBJ whole genome shotgun (WGS) entry which is preliminary data.</text>
</comment>
<evidence type="ECO:0000256" key="1">
    <source>
        <dbReference type="ARBA" id="ARBA00004651"/>
    </source>
</evidence>
<keyword evidence="6 8" id="KW-1133">Transmembrane helix</keyword>
<feature type="transmembrane region" description="Helical" evidence="8">
    <location>
        <begin position="70"/>
        <end position="94"/>
    </location>
</feature>
<evidence type="ECO:0008006" key="11">
    <source>
        <dbReference type="Google" id="ProtNLM"/>
    </source>
</evidence>
<feature type="transmembrane region" description="Helical" evidence="8">
    <location>
        <begin position="427"/>
        <end position="447"/>
    </location>
</feature>
<feature type="transmembrane region" description="Helical" evidence="8">
    <location>
        <begin position="205"/>
        <end position="223"/>
    </location>
</feature>
<reference evidence="9 10" key="1">
    <citation type="submission" date="2015-06" db="EMBL/GenBank/DDBJ databases">
        <title>The Genome Sequence of Enterococcus durans 4EA1.</title>
        <authorList>
            <consortium name="The Broad Institute Genomics Platform"/>
            <consortium name="The Broad Institute Genome Sequencing Center for Infectious Disease"/>
            <person name="Earl A.M."/>
            <person name="Van Tyne D."/>
            <person name="Lebreton F."/>
            <person name="Saavedra J.T."/>
            <person name="Gilmore M.S."/>
            <person name="Manson Mcguire A."/>
            <person name="Clock S."/>
            <person name="Crupain M."/>
            <person name="Rangan U."/>
            <person name="Young S."/>
            <person name="Abouelleil A."/>
            <person name="Cao P."/>
            <person name="Chapman S.B."/>
            <person name="Griggs A."/>
            <person name="Priest M."/>
            <person name="Shea T."/>
            <person name="Wortman J."/>
            <person name="Nusbaum C."/>
            <person name="Birren B."/>
        </authorList>
    </citation>
    <scope>NUCLEOTIDE SEQUENCE [LARGE SCALE GENOMIC DNA]</scope>
    <source>
        <strain evidence="9 10">4EA1</strain>
    </source>
</reference>
<evidence type="ECO:0000256" key="7">
    <source>
        <dbReference type="ARBA" id="ARBA00023136"/>
    </source>
</evidence>
<organism evidence="9 10">
    <name type="scientific">Enterococcus durans</name>
    <dbReference type="NCBI Taxonomy" id="53345"/>
    <lineage>
        <taxon>Bacteria</taxon>
        <taxon>Bacillati</taxon>
        <taxon>Bacillota</taxon>
        <taxon>Bacilli</taxon>
        <taxon>Lactobacillales</taxon>
        <taxon>Enterococcaceae</taxon>
        <taxon>Enterococcus</taxon>
    </lineage>
</organism>
<dbReference type="AlphaFoldDB" id="A0A367C9W3"/>
<dbReference type="EMBL" id="LEPB01000010">
    <property type="protein sequence ID" value="RCA09387.1"/>
    <property type="molecule type" value="Genomic_DNA"/>
</dbReference>
<evidence type="ECO:0000313" key="10">
    <source>
        <dbReference type="Proteomes" id="UP000252797"/>
    </source>
</evidence>
<feature type="transmembrane region" description="Helical" evidence="8">
    <location>
        <begin position="129"/>
        <end position="148"/>
    </location>
</feature>
<protein>
    <recommendedName>
        <fullName evidence="11">Glycosyltransferase RgtA/B/C/D-like domain-containing protein</fullName>
    </recommendedName>
</protein>
<feature type="transmembrane region" description="Helical" evidence="8">
    <location>
        <begin position="235"/>
        <end position="252"/>
    </location>
</feature>
<evidence type="ECO:0000256" key="4">
    <source>
        <dbReference type="ARBA" id="ARBA00022679"/>
    </source>
</evidence>
<keyword evidence="2" id="KW-1003">Cell membrane</keyword>
<dbReference type="PANTHER" id="PTHR33908">
    <property type="entry name" value="MANNOSYLTRANSFERASE YKCB-RELATED"/>
    <property type="match status" value="1"/>
</dbReference>
<dbReference type="Proteomes" id="UP000252797">
    <property type="component" value="Unassembled WGS sequence"/>
</dbReference>
<evidence type="ECO:0000256" key="3">
    <source>
        <dbReference type="ARBA" id="ARBA00022676"/>
    </source>
</evidence>
<evidence type="ECO:0000256" key="8">
    <source>
        <dbReference type="SAM" id="Phobius"/>
    </source>
</evidence>
<evidence type="ECO:0000256" key="2">
    <source>
        <dbReference type="ARBA" id="ARBA00022475"/>
    </source>
</evidence>
<keyword evidence="4" id="KW-0808">Transferase</keyword>
<dbReference type="InterPro" id="IPR050297">
    <property type="entry name" value="LipidA_mod_glycosyltrf_83"/>
</dbReference>
<dbReference type="RefSeq" id="WP_113846488.1">
    <property type="nucleotide sequence ID" value="NZ_LEPB01000010.1"/>
</dbReference>
<comment type="subcellular location">
    <subcellularLocation>
        <location evidence="1">Cell membrane</location>
        <topology evidence="1">Multi-pass membrane protein</topology>
    </subcellularLocation>
</comment>
<evidence type="ECO:0000313" key="9">
    <source>
        <dbReference type="EMBL" id="RCA09387.1"/>
    </source>
</evidence>
<dbReference type="PANTHER" id="PTHR33908:SF11">
    <property type="entry name" value="MEMBRANE PROTEIN"/>
    <property type="match status" value="1"/>
</dbReference>
<keyword evidence="7 8" id="KW-0472">Membrane</keyword>
<sequence>MKKELGLKKIVHYFGLCLTFVVLGNSLWIVWQAYFENARADWLWLVIGGVISIGVFIAIIQISKVLEKNYLGWLLLVLFLLTIPKIIMIFIYPLEPVSDMWSYNVLADLRASGFSWPILLKRGMLDLDLIYPHVLHIGSLFGAFYWVVMKNVLVLQFLNITLTFLDAILLYYIIEFWGGKRAGIIAALLFYLIPNYYIYSGLIGAEPLWLTFVLLSVFFFNKLFRPEYERTTRQYWAFTAAVIASLLVGNLFRPMMLIIAAANFLYAIFSYGNDRASQRYSAKKRIATSAIILGAFLVVSGFQTQLDRLWYQLPMANANVGIDYTIATGQNSDKNGMYNEKIIEQLEKIKEDTTISQAKRFDEMQTYLIQYRDNQFAQRKTFGQWTGFLEAKMKNFATDETWVRLIYQNIKLYPSDEVFIQKKSVKIWDAIITSNQLLFIAASLLALLKRLFWNRHPRLSSHNDNGLFYFEMLYVAIIVFYLIVEIQSRYQVPLYLSLTSFVALGFYSKNNSLRKIKEE</sequence>
<feature type="transmembrane region" description="Helical" evidence="8">
    <location>
        <begin position="43"/>
        <end position="63"/>
    </location>
</feature>
<name>A0A367C9W3_9ENTE</name>